<dbReference type="PROSITE" id="PS01117">
    <property type="entry name" value="HTH_MARR_1"/>
    <property type="match status" value="1"/>
</dbReference>
<evidence type="ECO:0000313" key="5">
    <source>
        <dbReference type="EMBL" id="CAH5991028.1"/>
    </source>
</evidence>
<dbReference type="EMBL" id="UGKR01000003">
    <property type="protein sequence ID" value="STS90589.1"/>
    <property type="molecule type" value="Genomic_DNA"/>
</dbReference>
<dbReference type="Gene3D" id="1.10.10.10">
    <property type="entry name" value="Winged helix-like DNA-binding domain superfamily/Winged helix DNA-binding domain"/>
    <property type="match status" value="1"/>
</dbReference>
<evidence type="ECO:0000313" key="8">
    <source>
        <dbReference type="EMBL" id="QNP22518.1"/>
    </source>
</evidence>
<evidence type="ECO:0000313" key="13">
    <source>
        <dbReference type="Proteomes" id="UP000516181"/>
    </source>
</evidence>
<dbReference type="Proteomes" id="UP000254545">
    <property type="component" value="Unassembled WGS sequence"/>
</dbReference>
<dbReference type="EMBL" id="BQTA01000008">
    <property type="protein sequence ID" value="GKJ95355.1"/>
    <property type="molecule type" value="Genomic_DNA"/>
</dbReference>
<reference evidence="8 13" key="3">
    <citation type="submission" date="2020-08" db="EMBL/GenBank/DDBJ databases">
        <title>Complete genome sequence of Klebsiella pneumoniae KP2757.</title>
        <authorList>
            <person name="Zhang X."/>
        </authorList>
    </citation>
    <scope>NUCLEOTIDE SEQUENCE [LARGE SCALE GENOMIC DNA]</scope>
    <source>
        <strain evidence="8 13">KP2757</strain>
    </source>
</reference>
<evidence type="ECO:0000313" key="11">
    <source>
        <dbReference type="Proteomes" id="UP000254545"/>
    </source>
</evidence>
<reference evidence="9 11" key="1">
    <citation type="submission" date="2018-06" db="EMBL/GenBank/DDBJ databases">
        <authorList>
            <consortium name="Pathogen Informatics"/>
            <person name="Doyle S."/>
        </authorList>
    </citation>
    <scope>NUCLEOTIDE SEQUENCE [LARGE SCALE GENOMIC DNA]</scope>
    <source>
        <strain evidence="9 11">NCTC9177</strain>
    </source>
</reference>
<organism evidence="9 11">
    <name type="scientific">Klebsiella variicola</name>
    <dbReference type="NCBI Taxonomy" id="244366"/>
    <lineage>
        <taxon>Bacteria</taxon>
        <taxon>Pseudomonadati</taxon>
        <taxon>Pseudomonadota</taxon>
        <taxon>Gammaproteobacteria</taxon>
        <taxon>Enterobacterales</taxon>
        <taxon>Enterobacteriaceae</taxon>
        <taxon>Klebsiella/Raoultella group</taxon>
        <taxon>Klebsiella</taxon>
        <taxon>Klebsiella pneumoniae complex</taxon>
    </lineage>
</organism>
<dbReference type="GO" id="GO:0003700">
    <property type="term" value="F:DNA-binding transcription factor activity"/>
    <property type="evidence" value="ECO:0007669"/>
    <property type="project" value="InterPro"/>
</dbReference>
<dbReference type="PANTHER" id="PTHR33164">
    <property type="entry name" value="TRANSCRIPTIONAL REGULATOR, MARR FAMILY"/>
    <property type="match status" value="1"/>
</dbReference>
<dbReference type="InterPro" id="IPR036390">
    <property type="entry name" value="WH_DNA-bd_sf"/>
</dbReference>
<evidence type="ECO:0000313" key="10">
    <source>
        <dbReference type="EMBL" id="SXF91901.1"/>
    </source>
</evidence>
<evidence type="ECO:0000313" key="6">
    <source>
        <dbReference type="EMBL" id="GKJ95355.1"/>
    </source>
</evidence>
<reference evidence="5" key="5">
    <citation type="submission" date="2022-05" db="EMBL/GenBank/DDBJ databases">
        <authorList>
            <person name="Alioto T."/>
            <person name="Alioto T."/>
            <person name="Gomez Garrido J."/>
        </authorList>
    </citation>
    <scope>NUCLEOTIDE SEQUENCE</scope>
    <source>
        <strain evidence="5">0</strain>
    </source>
</reference>
<dbReference type="GO" id="GO:0003677">
    <property type="term" value="F:DNA binding"/>
    <property type="evidence" value="ECO:0007669"/>
    <property type="project" value="UniProtKB-KW"/>
</dbReference>
<dbReference type="InterPro" id="IPR000835">
    <property type="entry name" value="HTH_MarR-typ"/>
</dbReference>
<dbReference type="EMBL" id="CP060807">
    <property type="protein sequence ID" value="QNP22518.1"/>
    <property type="molecule type" value="Genomic_DNA"/>
</dbReference>
<dbReference type="Proteomes" id="UP001176846">
    <property type="component" value="Unassembled WGS sequence"/>
</dbReference>
<dbReference type="KEGG" id="kpk:A593_22780"/>
<evidence type="ECO:0000256" key="3">
    <source>
        <dbReference type="ARBA" id="ARBA00023163"/>
    </source>
</evidence>
<keyword evidence="14" id="KW-1185">Reference proteome</keyword>
<dbReference type="Proteomes" id="UP000258928">
    <property type="component" value="Unassembled WGS sequence"/>
</dbReference>
<dbReference type="InterPro" id="IPR023187">
    <property type="entry name" value="Tscrpt_reg_MarR-type_CS"/>
</dbReference>
<dbReference type="SMART" id="SM00347">
    <property type="entry name" value="HTH_MARR"/>
    <property type="match status" value="1"/>
</dbReference>
<dbReference type="KEGG" id="kvq:SP68_01585"/>
<dbReference type="NCBIfam" id="NF008565">
    <property type="entry name" value="PRK11512.1"/>
    <property type="match status" value="1"/>
</dbReference>
<evidence type="ECO:0000256" key="1">
    <source>
        <dbReference type="ARBA" id="ARBA00023015"/>
    </source>
</evidence>
<dbReference type="GO" id="GO:0006950">
    <property type="term" value="P:response to stress"/>
    <property type="evidence" value="ECO:0007669"/>
    <property type="project" value="TreeGrafter"/>
</dbReference>
<dbReference type="Proteomes" id="UP000789617">
    <property type="component" value="Unassembled WGS sequence"/>
</dbReference>
<reference evidence="7" key="6">
    <citation type="journal article" date="2023" name="Nat. Commun.">
        <title>Genomic dissection of endemic carbapenem resistance reveals metallo-beta-lactamase dissemination through clonal, plasmid and integron transfer.</title>
        <authorList>
            <person name="Macesic N."/>
            <person name="Hawkey J."/>
            <person name="Vezina B."/>
            <person name="Wisniewski J.A."/>
            <person name="Cottingham H."/>
            <person name="Blakeway L.V."/>
            <person name="Harshegyi T."/>
            <person name="Pragastis K."/>
            <person name="Badoordeen G.Z."/>
            <person name="Dennison A."/>
            <person name="Spelman D.W."/>
            <person name="Jenney A.W.J."/>
            <person name="Peleg A.Y."/>
        </authorList>
    </citation>
    <scope>NUCLEOTIDE SEQUENCE</scope>
    <source>
        <strain evidence="7">CPO071</strain>
    </source>
</reference>
<evidence type="ECO:0000313" key="9">
    <source>
        <dbReference type="EMBL" id="STS90589.1"/>
    </source>
</evidence>
<evidence type="ECO:0000313" key="7">
    <source>
        <dbReference type="EMBL" id="MEC6057639.1"/>
    </source>
</evidence>
<dbReference type="EMBL" id="JARTTN020000001">
    <property type="protein sequence ID" value="MEC6057639.1"/>
    <property type="molecule type" value="Genomic_DNA"/>
</dbReference>
<dbReference type="PANTHER" id="PTHR33164:SF87">
    <property type="entry name" value="MULTIPLE ANTIBIOTIC RESISTANCE PROTEIN MARR"/>
    <property type="match status" value="1"/>
</dbReference>
<dbReference type="PRINTS" id="PR00598">
    <property type="entry name" value="HTHMARR"/>
</dbReference>
<dbReference type="AlphaFoldDB" id="A0A0B7G690"/>
<dbReference type="KEGG" id="kvd:KR75_20610"/>
<dbReference type="SMR" id="A0A0B7G690"/>
<accession>A0A0B7G690</accession>
<proteinExistence type="predicted"/>
<dbReference type="PROSITE" id="PS50995">
    <property type="entry name" value="HTH_MARR_2"/>
    <property type="match status" value="1"/>
</dbReference>
<dbReference type="RefSeq" id="WP_008804963.1">
    <property type="nucleotide sequence ID" value="NC_011283.1"/>
</dbReference>
<keyword evidence="3" id="KW-0804">Transcription</keyword>
<evidence type="ECO:0000256" key="2">
    <source>
        <dbReference type="ARBA" id="ARBA00023125"/>
    </source>
</evidence>
<gene>
    <name evidence="9" type="primary">marR_1</name>
    <name evidence="7" type="synonym">marR</name>
    <name evidence="5" type="ORF">AN2335V1_0986</name>
    <name evidence="8" type="ORF">IAP99_13725</name>
    <name evidence="9" type="ORF">NCTC9177_04487</name>
    <name evidence="6" type="ORF">NUKP37_29480</name>
    <name evidence="7" type="ORF">QAB22_014035</name>
    <name evidence="10" type="ORF">SAMEA3729809_00599</name>
</gene>
<dbReference type="Proteomes" id="UP001060507">
    <property type="component" value="Unassembled WGS sequence"/>
</dbReference>
<dbReference type="KEGG" id="kpe:KPK_2758"/>
<reference evidence="6" key="4">
    <citation type="journal article" date="2022" name="J. Appl. Microbiol.">
        <title>PCR-based ORF typing of Klebsiella pneumoniae for rapid identification of global clones and transmission events.</title>
        <authorList>
            <person name="Nonogaki R."/>
            <person name="Iijima A."/>
            <person name="Kawamura K."/>
            <person name="Kayama S."/>
            <person name="Sugai M."/>
            <person name="Yagi T."/>
            <person name="Arakawa Y."/>
            <person name="Doi Y."/>
            <person name="Suzuki M."/>
        </authorList>
    </citation>
    <scope>NUCLEOTIDE SEQUENCE</scope>
    <source>
        <strain evidence="6">NUKP-37</strain>
    </source>
</reference>
<dbReference type="EMBL" id="CAJOXS020000001">
    <property type="protein sequence ID" value="CAH5991028.1"/>
    <property type="molecule type" value="Genomic_DNA"/>
</dbReference>
<name>A0A0B7G690_KLEVA</name>
<dbReference type="InterPro" id="IPR036388">
    <property type="entry name" value="WH-like_DNA-bd_sf"/>
</dbReference>
<reference evidence="7" key="7">
    <citation type="submission" date="2024-01" db="EMBL/GenBank/DDBJ databases">
        <authorList>
            <person name="Macesic N."/>
        </authorList>
    </citation>
    <scope>NUCLEOTIDE SEQUENCE</scope>
    <source>
        <strain evidence="7">CPO071</strain>
    </source>
</reference>
<sequence length="144" mass="16142">MKSTSDLFNEMIPLGRLIQMVNQKKDRLLNDYLSPMDITATQFRVLCSIRCEVCITPVELKTVLSVDPGAMTRMLDRLACKGWIERLPNPADKRGVLVQLTPDGAALCEQCHQVVGQKLHQELTKNLSADEVVALEQLLKKVLP</sequence>
<dbReference type="EMBL" id="UKAS01000002">
    <property type="protein sequence ID" value="SXF91901.1"/>
    <property type="molecule type" value="Genomic_DNA"/>
</dbReference>
<dbReference type="InterPro" id="IPR039422">
    <property type="entry name" value="MarR/SlyA-like"/>
</dbReference>
<dbReference type="Proteomes" id="UP000516181">
    <property type="component" value="Chromosome"/>
</dbReference>
<protein>
    <submittedName>
        <fullName evidence="9">DNA-binding transcriptional repressor MarR</fullName>
    </submittedName>
    <submittedName>
        <fullName evidence="5">Multiple antibiotic resistance protein MarR</fullName>
    </submittedName>
    <submittedName>
        <fullName evidence="6 7">Transcriptional regulator</fullName>
    </submittedName>
</protein>
<dbReference type="SUPFAM" id="SSF46785">
    <property type="entry name" value="Winged helix' DNA-binding domain"/>
    <property type="match status" value="1"/>
</dbReference>
<keyword evidence="2 9" id="KW-0238">DNA-binding</keyword>
<dbReference type="OMA" id="MEPHGIT"/>
<evidence type="ECO:0000313" key="14">
    <source>
        <dbReference type="Proteomes" id="UP000789617"/>
    </source>
</evidence>
<dbReference type="Pfam" id="PF01047">
    <property type="entry name" value="MarR"/>
    <property type="match status" value="1"/>
</dbReference>
<dbReference type="GeneID" id="93273287"/>
<keyword evidence="1" id="KW-0805">Transcription regulation</keyword>
<evidence type="ECO:0000259" key="4">
    <source>
        <dbReference type="PROSITE" id="PS50995"/>
    </source>
</evidence>
<evidence type="ECO:0000313" key="12">
    <source>
        <dbReference type="Proteomes" id="UP000258928"/>
    </source>
</evidence>
<reference evidence="10 12" key="2">
    <citation type="submission" date="2018-08" db="EMBL/GenBank/DDBJ databases">
        <authorList>
            <consortium name="Pathogen Informatics"/>
        </authorList>
    </citation>
    <scope>NUCLEOTIDE SEQUENCE [LARGE SCALE GENOMIC DNA]</scope>
    <source>
        <strain evidence="10 12">EuSCAPE_TR218</strain>
    </source>
</reference>
<feature type="domain" description="HTH marR-type" evidence="4">
    <location>
        <begin position="11"/>
        <end position="144"/>
    </location>
</feature>